<dbReference type="Proteomes" id="UP000241964">
    <property type="component" value="Unassembled WGS sequence"/>
</dbReference>
<dbReference type="NCBIfam" id="NF004755">
    <property type="entry name" value="PRK06082.1"/>
    <property type="match status" value="1"/>
</dbReference>
<name>A0A2P8FVK8_9BACT</name>
<proteinExistence type="inferred from homology"/>
<dbReference type="GO" id="GO:0030170">
    <property type="term" value="F:pyridoxal phosphate binding"/>
    <property type="evidence" value="ECO:0007669"/>
    <property type="project" value="InterPro"/>
</dbReference>
<evidence type="ECO:0000313" key="6">
    <source>
        <dbReference type="Proteomes" id="UP000241964"/>
    </source>
</evidence>
<evidence type="ECO:0000256" key="3">
    <source>
        <dbReference type="ARBA" id="ARBA00022898"/>
    </source>
</evidence>
<dbReference type="Gene3D" id="3.40.640.10">
    <property type="entry name" value="Type I PLP-dependent aspartate aminotransferase-like (Major domain)"/>
    <property type="match status" value="1"/>
</dbReference>
<dbReference type="PANTHER" id="PTHR43094">
    <property type="entry name" value="AMINOTRANSFERASE"/>
    <property type="match status" value="1"/>
</dbReference>
<dbReference type="PIRSF" id="PIRSF000521">
    <property type="entry name" value="Transaminase_4ab_Lys_Orn"/>
    <property type="match status" value="1"/>
</dbReference>
<keyword evidence="5" id="KW-0808">Transferase</keyword>
<dbReference type="InterPro" id="IPR015422">
    <property type="entry name" value="PyrdxlP-dep_Trfase_small"/>
</dbReference>
<dbReference type="Pfam" id="PF00202">
    <property type="entry name" value="Aminotran_3"/>
    <property type="match status" value="1"/>
</dbReference>
<dbReference type="RefSeq" id="WP_106597656.1">
    <property type="nucleotide sequence ID" value="NZ_PYAS01000011.1"/>
</dbReference>
<dbReference type="SUPFAM" id="SSF53383">
    <property type="entry name" value="PLP-dependent transferases"/>
    <property type="match status" value="1"/>
</dbReference>
<dbReference type="EMBL" id="PYAS01000011">
    <property type="protein sequence ID" value="PSL25760.1"/>
    <property type="molecule type" value="Genomic_DNA"/>
</dbReference>
<dbReference type="InterPro" id="IPR015421">
    <property type="entry name" value="PyrdxlP-dep_Trfase_major"/>
</dbReference>
<gene>
    <name evidence="5" type="ORF">CLV60_111212</name>
</gene>
<dbReference type="PANTHER" id="PTHR43094:SF1">
    <property type="entry name" value="AMINOTRANSFERASE CLASS-III"/>
    <property type="match status" value="1"/>
</dbReference>
<evidence type="ECO:0000256" key="2">
    <source>
        <dbReference type="ARBA" id="ARBA00008954"/>
    </source>
</evidence>
<protein>
    <submittedName>
        <fullName evidence="5">4-aminobutyrate aminotransferase</fullName>
    </submittedName>
</protein>
<dbReference type="InterPro" id="IPR005814">
    <property type="entry name" value="Aminotrans_3"/>
</dbReference>
<dbReference type="InterPro" id="IPR049704">
    <property type="entry name" value="Aminotrans_3_PPA_site"/>
</dbReference>
<comment type="caution">
    <text evidence="5">The sequence shown here is derived from an EMBL/GenBank/DDBJ whole genome shotgun (WGS) entry which is preliminary data.</text>
</comment>
<dbReference type="PROSITE" id="PS00600">
    <property type="entry name" value="AA_TRANSFER_CLASS_3"/>
    <property type="match status" value="1"/>
</dbReference>
<evidence type="ECO:0000256" key="1">
    <source>
        <dbReference type="ARBA" id="ARBA00001933"/>
    </source>
</evidence>
<dbReference type="Gene3D" id="3.90.1150.10">
    <property type="entry name" value="Aspartate Aminotransferase, domain 1"/>
    <property type="match status" value="1"/>
</dbReference>
<sequence length="452" mass="50041">MAAVHNRTEGDINLSSARQDWYAVISDPETSGYLHEDAEYFLHQSLSTPCLDVLASCEGIYLTDVQGKRYMDFHGNNVHQLGYRHPYVIEKLKEQMDILPFSPRRYTNVPAIELAKKLGNLMPGDLNRVLFAPGGTSAISMALKLGRIVTGRHKVVSLWDSFHGASLDAISAGGELDFRKDMGPLMPGVERIPPPMTYRGPFVAAGNGDVPYADYLEYVIEKEGDIGAFVIETIRNTDVQIPSQAYWKRVREICTKHKVLLILDEIPIAFGRTGKMFAFEHYGFEPDIVCLGKGLGGGVMPMAAIVARDRYNVAQSVSLGHFTHEKSPLGSVAALAMLDFIEQNDLLAKVNADAEFMRTELEKLKDKYPLIGEVRGVGLLWGVELVRDRGTKEKAVQEAETVMYECLKNGLSFKVSQGNVVQLSPPLIITREQLAEALQILEKAIETASVLV</sequence>
<accession>A0A2P8FVK8</accession>
<evidence type="ECO:0000256" key="4">
    <source>
        <dbReference type="RuleBase" id="RU003560"/>
    </source>
</evidence>
<keyword evidence="3 4" id="KW-0663">Pyridoxal phosphate</keyword>
<comment type="similarity">
    <text evidence="2 4">Belongs to the class-III pyridoxal-phosphate-dependent aminotransferase family.</text>
</comment>
<dbReference type="CDD" id="cd00610">
    <property type="entry name" value="OAT_like"/>
    <property type="match status" value="1"/>
</dbReference>
<keyword evidence="5" id="KW-0032">Aminotransferase</keyword>
<dbReference type="AlphaFoldDB" id="A0A2P8FVK8"/>
<keyword evidence="6" id="KW-1185">Reference proteome</keyword>
<evidence type="ECO:0000313" key="5">
    <source>
        <dbReference type="EMBL" id="PSL25760.1"/>
    </source>
</evidence>
<organism evidence="5 6">
    <name type="scientific">Dyadobacter jiangsuensis</name>
    <dbReference type="NCBI Taxonomy" id="1591085"/>
    <lineage>
        <taxon>Bacteria</taxon>
        <taxon>Pseudomonadati</taxon>
        <taxon>Bacteroidota</taxon>
        <taxon>Cytophagia</taxon>
        <taxon>Cytophagales</taxon>
        <taxon>Spirosomataceae</taxon>
        <taxon>Dyadobacter</taxon>
    </lineage>
</organism>
<dbReference type="OrthoDB" id="9807885at2"/>
<comment type="cofactor">
    <cofactor evidence="1">
        <name>pyridoxal 5'-phosphate</name>
        <dbReference type="ChEBI" id="CHEBI:597326"/>
    </cofactor>
</comment>
<dbReference type="GO" id="GO:0008483">
    <property type="term" value="F:transaminase activity"/>
    <property type="evidence" value="ECO:0007669"/>
    <property type="project" value="UniProtKB-KW"/>
</dbReference>
<dbReference type="InterPro" id="IPR015424">
    <property type="entry name" value="PyrdxlP-dep_Trfase"/>
</dbReference>
<reference evidence="5 6" key="1">
    <citation type="submission" date="2018-03" db="EMBL/GenBank/DDBJ databases">
        <title>Genomic Encyclopedia of Archaeal and Bacterial Type Strains, Phase II (KMG-II): from individual species to whole genera.</title>
        <authorList>
            <person name="Goeker M."/>
        </authorList>
    </citation>
    <scope>NUCLEOTIDE SEQUENCE [LARGE SCALE GENOMIC DNA]</scope>
    <source>
        <strain evidence="5 6">DSM 29057</strain>
    </source>
</reference>